<dbReference type="PANTHER" id="PTHR37187:SF19">
    <property type="entry name" value="(RAPE) HYPOTHETICAL PROTEIN"/>
    <property type="match status" value="1"/>
</dbReference>
<feature type="compositionally biased region" description="Low complexity" evidence="1">
    <location>
        <begin position="270"/>
        <end position="281"/>
    </location>
</feature>
<evidence type="ECO:0000313" key="3">
    <source>
        <dbReference type="Proteomes" id="UP000323506"/>
    </source>
</evidence>
<proteinExistence type="predicted"/>
<accession>A0A5D2GFY7</accession>
<dbReference type="EMBL" id="CM017692">
    <property type="protein sequence ID" value="TYH17037.1"/>
    <property type="molecule type" value="Genomic_DNA"/>
</dbReference>
<feature type="compositionally biased region" description="Basic residues" evidence="1">
    <location>
        <begin position="1"/>
        <end position="15"/>
    </location>
</feature>
<dbReference type="AlphaFoldDB" id="A0A5D2GFY7"/>
<feature type="region of interest" description="Disordered" evidence="1">
    <location>
        <begin position="245"/>
        <end position="300"/>
    </location>
</feature>
<feature type="compositionally biased region" description="Basic and acidic residues" evidence="1">
    <location>
        <begin position="59"/>
        <end position="73"/>
    </location>
</feature>
<reference evidence="2 3" key="1">
    <citation type="submission" date="2019-06" db="EMBL/GenBank/DDBJ databases">
        <title>WGS assembly of Gossypium darwinii.</title>
        <authorList>
            <person name="Chen Z.J."/>
            <person name="Sreedasyam A."/>
            <person name="Ando A."/>
            <person name="Song Q."/>
            <person name="De L."/>
            <person name="Hulse-Kemp A."/>
            <person name="Ding M."/>
            <person name="Ye W."/>
            <person name="Kirkbride R."/>
            <person name="Jenkins J."/>
            <person name="Plott C."/>
            <person name="Lovell J."/>
            <person name="Lin Y.-M."/>
            <person name="Vaughn R."/>
            <person name="Liu B."/>
            <person name="Li W."/>
            <person name="Simpson S."/>
            <person name="Scheffler B."/>
            <person name="Saski C."/>
            <person name="Grover C."/>
            <person name="Hu G."/>
            <person name="Conover J."/>
            <person name="Carlson J."/>
            <person name="Shu S."/>
            <person name="Boston L."/>
            <person name="Williams M."/>
            <person name="Peterson D."/>
            <person name="Mcgee K."/>
            <person name="Jones D."/>
            <person name="Wendel J."/>
            <person name="Stelly D."/>
            <person name="Grimwood J."/>
            <person name="Schmutz J."/>
        </authorList>
    </citation>
    <scope>NUCLEOTIDE SEQUENCE [LARGE SCALE GENOMIC DNA]</scope>
    <source>
        <strain evidence="2">1808015.09</strain>
    </source>
</reference>
<keyword evidence="3" id="KW-1185">Reference proteome</keyword>
<gene>
    <name evidence="2" type="ORF">ES288_A05G161500v1</name>
</gene>
<evidence type="ECO:0000313" key="2">
    <source>
        <dbReference type="EMBL" id="TYH17037.1"/>
    </source>
</evidence>
<sequence length="370" mass="40250">MPSGSKKRKAAKKKKEQATNNTNSSTNNNPHGNGDQRSQDERESDGGDVGSPASQGDPNHQHPFNEREEEGKRGASPVQSHVTEDKSVEEANRDAESSEISRSDDVFSVKVENESGPKEDLESTLVAIRHIKHEKSSSSSSSRSSSDDESQASQKNSKEEAYNFVSEATAYGNEDKLATVKSEEVLKLVENEAVGNVDSNSAVETANVDNLVKSGLYVPEELDHAAEVSANKSVSVVVEPGLKESEEKLLPSSNGVSQVELGENEGKNVSSAATSTAESSTMVENPQHLESHDHSEKQPLVASTPPVVQRTSLFSCCGLLDVMFLLDLGDNCRTIGSWGFSRLGNSSKSQRVWFLYVYFILRIDLFSFFF</sequence>
<feature type="compositionally biased region" description="Low complexity" evidence="1">
    <location>
        <begin position="19"/>
        <end position="29"/>
    </location>
</feature>
<evidence type="ECO:0000256" key="1">
    <source>
        <dbReference type="SAM" id="MobiDB-lite"/>
    </source>
</evidence>
<feature type="compositionally biased region" description="Basic and acidic residues" evidence="1">
    <location>
        <begin position="287"/>
        <end position="297"/>
    </location>
</feature>
<protein>
    <submittedName>
        <fullName evidence="2">Uncharacterized protein</fullName>
    </submittedName>
</protein>
<feature type="compositionally biased region" description="Basic and acidic residues" evidence="1">
    <location>
        <begin position="82"/>
        <end position="121"/>
    </location>
</feature>
<dbReference type="Proteomes" id="UP000323506">
    <property type="component" value="Chromosome A05"/>
</dbReference>
<name>A0A5D2GFY7_GOSDA</name>
<dbReference type="PANTHER" id="PTHR37187">
    <property type="entry name" value="EXPRESSED PROTEIN"/>
    <property type="match status" value="1"/>
</dbReference>
<feature type="region of interest" description="Disordered" evidence="1">
    <location>
        <begin position="1"/>
        <end position="161"/>
    </location>
</feature>
<organism evidence="2 3">
    <name type="scientific">Gossypium darwinii</name>
    <name type="common">Darwin's cotton</name>
    <name type="synonym">Gossypium barbadense var. darwinii</name>
    <dbReference type="NCBI Taxonomy" id="34276"/>
    <lineage>
        <taxon>Eukaryota</taxon>
        <taxon>Viridiplantae</taxon>
        <taxon>Streptophyta</taxon>
        <taxon>Embryophyta</taxon>
        <taxon>Tracheophyta</taxon>
        <taxon>Spermatophyta</taxon>
        <taxon>Magnoliopsida</taxon>
        <taxon>eudicotyledons</taxon>
        <taxon>Gunneridae</taxon>
        <taxon>Pentapetalae</taxon>
        <taxon>rosids</taxon>
        <taxon>malvids</taxon>
        <taxon>Malvales</taxon>
        <taxon>Malvaceae</taxon>
        <taxon>Malvoideae</taxon>
        <taxon>Gossypium</taxon>
    </lineage>
</organism>